<dbReference type="AlphaFoldDB" id="B3PLF4"/>
<reference evidence="2 3" key="1">
    <citation type="journal article" date="2008" name="J. Bacteriol.">
        <title>Insights into plant cell wall degradation from the genome sequence of the soil bacterium Cellvibrio japonicus.</title>
        <authorList>
            <person name="Deboy R.T."/>
            <person name="Mongodin E.F."/>
            <person name="Fouts D.E."/>
            <person name="Tailford L.E."/>
            <person name="Khouri H."/>
            <person name="Emerson J.B."/>
            <person name="Mohamoud Y."/>
            <person name="Watkins K."/>
            <person name="Henrissat B."/>
            <person name="Gilbert H.J."/>
            <person name="Nelson K.E."/>
        </authorList>
    </citation>
    <scope>NUCLEOTIDE SEQUENCE [LARGE SCALE GENOMIC DNA]</scope>
    <source>
        <strain evidence="2 3">Ueda107</strain>
    </source>
</reference>
<name>B3PLF4_CELJU</name>
<keyword evidence="1" id="KW-0812">Transmembrane</keyword>
<organism evidence="2 3">
    <name type="scientific">Cellvibrio japonicus (strain Ueda107)</name>
    <name type="common">Pseudomonas fluorescens subsp. cellulosa</name>
    <dbReference type="NCBI Taxonomy" id="498211"/>
    <lineage>
        <taxon>Bacteria</taxon>
        <taxon>Pseudomonadati</taxon>
        <taxon>Pseudomonadota</taxon>
        <taxon>Gammaproteobacteria</taxon>
        <taxon>Cellvibrionales</taxon>
        <taxon>Cellvibrionaceae</taxon>
        <taxon>Cellvibrio</taxon>
    </lineage>
</organism>
<sequence length="220" mass="23408">MEHLVPEQMFSTETDKAQGISAVKALAIASQQGQKIWTINKTNLNLALSRVNLGADAENDIRNAVNAGKIATAHENRINFNGWVGEGYILMDPKTGAGAYMISGGGNGGFLSKAMFWLGAFIGFLESKPIRGLLFDGLLAGIGAIVGAVLNIVELMSKCHMGFAIAVTIILLIVTIIFEALLIMSGVGFFLGLLLGVLLGRLESMFVDHLLATTPLCNQE</sequence>
<feature type="transmembrane region" description="Helical" evidence="1">
    <location>
        <begin position="165"/>
        <end position="198"/>
    </location>
</feature>
<dbReference type="eggNOG" id="COG1305">
    <property type="taxonomic scope" value="Bacteria"/>
</dbReference>
<feature type="transmembrane region" description="Helical" evidence="1">
    <location>
        <begin position="133"/>
        <end position="153"/>
    </location>
</feature>
<dbReference type="EMBL" id="CP000934">
    <property type="protein sequence ID" value="ACE82781.1"/>
    <property type="molecule type" value="Genomic_DNA"/>
</dbReference>
<keyword evidence="1" id="KW-1133">Transmembrane helix</keyword>
<evidence type="ECO:0000313" key="3">
    <source>
        <dbReference type="Proteomes" id="UP000001036"/>
    </source>
</evidence>
<dbReference type="Proteomes" id="UP000001036">
    <property type="component" value="Chromosome"/>
</dbReference>
<keyword evidence="1" id="KW-0472">Membrane</keyword>
<accession>B3PLF4</accession>
<dbReference type="HOGENOM" id="CLU_1254086_0_0_6"/>
<gene>
    <name evidence="2" type="ordered locus">CJA_0978</name>
</gene>
<proteinExistence type="predicted"/>
<keyword evidence="3" id="KW-1185">Reference proteome</keyword>
<evidence type="ECO:0000313" key="2">
    <source>
        <dbReference type="EMBL" id="ACE82781.1"/>
    </source>
</evidence>
<evidence type="ECO:0000256" key="1">
    <source>
        <dbReference type="SAM" id="Phobius"/>
    </source>
</evidence>
<protein>
    <submittedName>
        <fullName evidence="2">Uncharacterized protein</fullName>
    </submittedName>
</protein>
<dbReference type="KEGG" id="cja:CJA_0978"/>